<dbReference type="Proteomes" id="UP001460270">
    <property type="component" value="Unassembled WGS sequence"/>
</dbReference>
<evidence type="ECO:0000313" key="3">
    <source>
        <dbReference type="EMBL" id="KAK7910276.1"/>
    </source>
</evidence>
<keyword evidence="4" id="KW-1185">Reference proteome</keyword>
<gene>
    <name evidence="3" type="ORF">WMY93_014960</name>
</gene>
<evidence type="ECO:0000256" key="1">
    <source>
        <dbReference type="SAM" id="MobiDB-lite"/>
    </source>
</evidence>
<feature type="compositionally biased region" description="Polar residues" evidence="1">
    <location>
        <begin position="242"/>
        <end position="259"/>
    </location>
</feature>
<dbReference type="InterPro" id="IPR040647">
    <property type="entry name" value="SPIN-DOC_Znf-C2H2"/>
</dbReference>
<reference evidence="4" key="1">
    <citation type="submission" date="2024-04" db="EMBL/GenBank/DDBJ databases">
        <title>Salinicola lusitanus LLJ914,a marine bacterium isolated from the Okinawa Trough.</title>
        <authorList>
            <person name="Li J."/>
        </authorList>
    </citation>
    <scope>NUCLEOTIDE SEQUENCE [LARGE SCALE GENOMIC DNA]</scope>
</reference>
<dbReference type="EMBL" id="JBBPFD010000010">
    <property type="protein sequence ID" value="KAK7910276.1"/>
    <property type="molecule type" value="Genomic_DNA"/>
</dbReference>
<dbReference type="AlphaFoldDB" id="A0AAW0NW43"/>
<protein>
    <recommendedName>
        <fullName evidence="2">SPIN-DOC-like zinc-finger domain-containing protein</fullName>
    </recommendedName>
</protein>
<feature type="compositionally biased region" description="Polar residues" evidence="1">
    <location>
        <begin position="56"/>
        <end position="68"/>
    </location>
</feature>
<feature type="domain" description="SPIN-DOC-like zinc-finger" evidence="2">
    <location>
        <begin position="1139"/>
        <end position="1187"/>
    </location>
</feature>
<feature type="region of interest" description="Disordered" evidence="1">
    <location>
        <begin position="1"/>
        <end position="68"/>
    </location>
</feature>
<feature type="compositionally biased region" description="Polar residues" evidence="1">
    <location>
        <begin position="968"/>
        <end position="997"/>
    </location>
</feature>
<dbReference type="Pfam" id="PF18658">
    <property type="entry name" value="zf-C2H2_12"/>
    <property type="match status" value="1"/>
</dbReference>
<feature type="region of interest" description="Disordered" evidence="1">
    <location>
        <begin position="956"/>
        <end position="997"/>
    </location>
</feature>
<evidence type="ECO:0000259" key="2">
    <source>
        <dbReference type="Pfam" id="PF18658"/>
    </source>
</evidence>
<proteinExistence type="predicted"/>
<feature type="region of interest" description="Disordered" evidence="1">
    <location>
        <begin position="235"/>
        <end position="259"/>
    </location>
</feature>
<feature type="region of interest" description="Disordered" evidence="1">
    <location>
        <begin position="696"/>
        <end position="717"/>
    </location>
</feature>
<evidence type="ECO:0000313" key="4">
    <source>
        <dbReference type="Proteomes" id="UP001460270"/>
    </source>
</evidence>
<name>A0AAW0NW43_9GOBI</name>
<comment type="caution">
    <text evidence="3">The sequence shown here is derived from an EMBL/GenBank/DDBJ whole genome shotgun (WGS) entry which is preliminary data.</text>
</comment>
<accession>A0AAW0NW43</accession>
<sequence>MPTVKGKGSPTGHRYTPVSEFDNATLAQKREYWRNKKREQRARRTTEKKRTTPKPNLSSLAHASSFPLQNKNGSNLAAINIDSLQTKNRASSGFAAIHDQKQQVYRNASANSGKIVVKCTPQENTAVNSVLINQLNSSISVPTFNSKPLQPYVSLQGSFIPKTSQNQPILIQPKPTTNIATKSTPQLPTKSALVIQQKPTNASPAKAETEEEKAAKRRELWRIRKREQRAKLAARLGKTKSKAQNVQKQHPSNGVSIHIPTSNLLQSGPGLVKIPNLQTNIATTFQTGPPLVVVKRPFEPMRKNPSPFHLSGVLRARCPTPRQNVVKQRLLKLKSPAVLCGSKGLPPIDPNDTPEQVIAKRREYWRVKKREQRAKLSVDVKLRLKEKDDFQHRVKRYHKILEDMRKARTQTIMHASETIGGFIKEDGTVTINIPQVTVNFGTPAQRREDVVDTYSTQPRTSKHLQSFLPQQVKNSNSLLGQQPRPMLMNKSLGIACSSSQIRPIRAQGSHLMLTPASQNQGTTARGCVMKMAVSCKVPSTVKAYLDPSLTEEERMAKRREYWRVKKREQRAARTVRLRQGHSQTRVSAVLLKRKAQKHVAGVPLNRRLPKHPGSVANNVVAYVNEMKQEGELMPAVDLNFNQAICAELKHPMSRTTPPPAQVEHDPALSADSQATTLLAVASMKKLLEESLSGVSECQPEIKTEETEEEEEKVEQQDVKPDVALDNVCAPITADVTSQTESGQADTKINEQHVSFEESDTSQMTPSVIPLCAGDKTPETPAAFIVNPKIELSDGVQQRRTQRAKKAGQQQQQCCLPGPPKLHHPPAEMHIEPGYKNHIREKCPQVMTLDQKREYWKLMKRQQRARLKARQRGSSSNNVGTRNIQSSSGCMLNKRAVIKPSFQPKLPSESVRAAPSMPSVLLVSPTVANAGPQGTLRVKSPVCSRVPEPSCRRINENANFPTIKPPENPLSSVNVQPAESRQRSVTIPSPQKQNNAQYVASRSIGTIVPPKPIPGESEEDFQKRKREYWRVKKKEQRARKAFQDKDKSPVQAAPKICPITCRRNLYKTTVSSNSADSDVDSFPFPNYSVPIGEGNYYYYFLFCIVMVPHTTTIIPLLSDGVFSDYESAGGEEASLSGDFWRNHYLMDHDPLNQLLVCMGVRGHIEEAHPHTLNLEPGERHRILQAWDEQVFHRERFFTNQLQQHSTSMTEAHMN</sequence>
<feature type="region of interest" description="Disordered" evidence="1">
    <location>
        <begin position="866"/>
        <end position="885"/>
    </location>
</feature>
<feature type="compositionally biased region" description="Polar residues" evidence="1">
    <location>
        <begin position="872"/>
        <end position="885"/>
    </location>
</feature>
<organism evidence="3 4">
    <name type="scientific">Mugilogobius chulae</name>
    <name type="common">yellowstripe goby</name>
    <dbReference type="NCBI Taxonomy" id="88201"/>
    <lineage>
        <taxon>Eukaryota</taxon>
        <taxon>Metazoa</taxon>
        <taxon>Chordata</taxon>
        <taxon>Craniata</taxon>
        <taxon>Vertebrata</taxon>
        <taxon>Euteleostomi</taxon>
        <taxon>Actinopterygii</taxon>
        <taxon>Neopterygii</taxon>
        <taxon>Teleostei</taxon>
        <taxon>Neoteleostei</taxon>
        <taxon>Acanthomorphata</taxon>
        <taxon>Gobiaria</taxon>
        <taxon>Gobiiformes</taxon>
        <taxon>Gobioidei</taxon>
        <taxon>Gobiidae</taxon>
        <taxon>Gobionellinae</taxon>
        <taxon>Mugilogobius</taxon>
    </lineage>
</organism>